<proteinExistence type="predicted"/>
<evidence type="ECO:0000313" key="2">
    <source>
        <dbReference type="Proteomes" id="UP001147760"/>
    </source>
</evidence>
<gene>
    <name evidence="1" type="ORF">N7530_006378</name>
</gene>
<accession>A0A9W9WRJ7</accession>
<keyword evidence="2" id="KW-1185">Reference proteome</keyword>
<name>A0A9W9WRJ7_9EURO</name>
<reference evidence="1" key="1">
    <citation type="submission" date="2022-12" db="EMBL/GenBank/DDBJ databases">
        <authorList>
            <person name="Petersen C."/>
        </authorList>
    </citation>
    <scope>NUCLEOTIDE SEQUENCE</scope>
    <source>
        <strain evidence="1">IBT 17660</strain>
    </source>
</reference>
<organism evidence="1 2">
    <name type="scientific">Penicillium desertorum</name>
    <dbReference type="NCBI Taxonomy" id="1303715"/>
    <lineage>
        <taxon>Eukaryota</taxon>
        <taxon>Fungi</taxon>
        <taxon>Dikarya</taxon>
        <taxon>Ascomycota</taxon>
        <taxon>Pezizomycotina</taxon>
        <taxon>Eurotiomycetes</taxon>
        <taxon>Eurotiomycetidae</taxon>
        <taxon>Eurotiales</taxon>
        <taxon>Aspergillaceae</taxon>
        <taxon>Penicillium</taxon>
    </lineage>
</organism>
<evidence type="ECO:0000313" key="1">
    <source>
        <dbReference type="EMBL" id="KAJ5472377.1"/>
    </source>
</evidence>
<dbReference type="Proteomes" id="UP001147760">
    <property type="component" value="Unassembled WGS sequence"/>
</dbReference>
<dbReference type="AlphaFoldDB" id="A0A9W9WRJ7"/>
<protein>
    <submittedName>
        <fullName evidence="1">Uncharacterized protein</fullName>
    </submittedName>
</protein>
<reference evidence="1" key="2">
    <citation type="journal article" date="2023" name="IMA Fungus">
        <title>Comparative genomic study of the Penicillium genus elucidates a diverse pangenome and 15 lateral gene transfer events.</title>
        <authorList>
            <person name="Petersen C."/>
            <person name="Sorensen T."/>
            <person name="Nielsen M.R."/>
            <person name="Sondergaard T.E."/>
            <person name="Sorensen J.L."/>
            <person name="Fitzpatrick D.A."/>
            <person name="Frisvad J.C."/>
            <person name="Nielsen K.L."/>
        </authorList>
    </citation>
    <scope>NUCLEOTIDE SEQUENCE</scope>
    <source>
        <strain evidence="1">IBT 17660</strain>
    </source>
</reference>
<comment type="caution">
    <text evidence="1">The sequence shown here is derived from an EMBL/GenBank/DDBJ whole genome shotgun (WGS) entry which is preliminary data.</text>
</comment>
<dbReference type="EMBL" id="JAPWDO010000004">
    <property type="protein sequence ID" value="KAJ5472377.1"/>
    <property type="molecule type" value="Genomic_DNA"/>
</dbReference>
<dbReference type="OrthoDB" id="4453902at2759"/>
<sequence>MSSRREKSHELVTDILTELVSTRESTFTIADLGRFGISALNFKPTDPKFLDDRKKCLFKPFDKADIKRWEVPDGGDAAYEAVHKGLDIQDVPSYSHLARKPTEAEIMRATRKVIGYLQTNFTFRCEGRTRATRRPLSDELGWAEIDYEEFTGGDGGLLFSTPGRYIGEDFPGWRFRSLQEWWTKDSWDADVLAGPSTQIVISTDGIGKEDRLLLSEIGAIVQVIAFRRIQPEFSHCHIFPVLMLSFFGPRHGRILQACYDSRSQKLELRISPIFSFLKKNDDSFDLFLRFMASYPPEAMDIDLSKLSLESRRI</sequence>